<dbReference type="PROSITE" id="PS51379">
    <property type="entry name" value="4FE4S_FER_2"/>
    <property type="match status" value="1"/>
</dbReference>
<dbReference type="SUPFAM" id="SSF54862">
    <property type="entry name" value="4Fe-4S ferredoxins"/>
    <property type="match status" value="1"/>
</dbReference>
<dbReference type="InterPro" id="IPR017896">
    <property type="entry name" value="4Fe4S_Fe-S-bd"/>
</dbReference>
<dbReference type="Pfam" id="PF00037">
    <property type="entry name" value="Fer4"/>
    <property type="match status" value="1"/>
</dbReference>
<dbReference type="Gene3D" id="3.30.70.20">
    <property type="match status" value="1"/>
</dbReference>
<reference evidence="2 3" key="1">
    <citation type="submission" date="2018-10" db="EMBL/GenBank/DDBJ databases">
        <title>Cultivation of a novel Methanohalophilus strain from Kebrit Deep of the Red Sea and a genomic comparison of members of the genus Methanohalophilus.</title>
        <authorList>
            <person name="Guan Y."/>
            <person name="Ngugi D.K."/>
            <person name="Stingl U."/>
        </authorList>
    </citation>
    <scope>NUCLEOTIDE SEQUENCE [LARGE SCALE GENOMIC DNA]</scope>
    <source>
        <strain evidence="2 3">DSM 10369</strain>
    </source>
</reference>
<dbReference type="AlphaFoldDB" id="A0A3M9L7F9"/>
<dbReference type="EMBL" id="RJJF01000015">
    <property type="protein sequence ID" value="RNI09264.1"/>
    <property type="molecule type" value="Genomic_DNA"/>
</dbReference>
<gene>
    <name evidence="2" type="ORF">EDD83_04705</name>
</gene>
<protein>
    <recommendedName>
        <fullName evidence="1">4Fe-4S ferredoxin-type domain-containing protein</fullName>
    </recommendedName>
</protein>
<sequence length="75" mass="8179">MDCPLCRKLIHSPACNRLGKCNACGTCMNNCPAEAIHMDKGHTVIDDKKIYPVLLLPGIMPGRSCNIQKVTAQLL</sequence>
<organism evidence="2 3">
    <name type="scientific">Methanohalophilus euhalobius</name>
    <dbReference type="NCBI Taxonomy" id="51203"/>
    <lineage>
        <taxon>Archaea</taxon>
        <taxon>Methanobacteriati</taxon>
        <taxon>Methanobacteriota</taxon>
        <taxon>Stenosarchaea group</taxon>
        <taxon>Methanomicrobia</taxon>
        <taxon>Methanosarcinales</taxon>
        <taxon>Methanosarcinaceae</taxon>
        <taxon>Methanohalophilus</taxon>
    </lineage>
</organism>
<evidence type="ECO:0000313" key="2">
    <source>
        <dbReference type="EMBL" id="RNI09264.1"/>
    </source>
</evidence>
<evidence type="ECO:0000313" key="3">
    <source>
        <dbReference type="Proteomes" id="UP000273978"/>
    </source>
</evidence>
<dbReference type="GO" id="GO:0016491">
    <property type="term" value="F:oxidoreductase activity"/>
    <property type="evidence" value="ECO:0007669"/>
    <property type="project" value="UniProtKB-ARBA"/>
</dbReference>
<comment type="caution">
    <text evidence="2">The sequence shown here is derived from an EMBL/GenBank/DDBJ whole genome shotgun (WGS) entry which is preliminary data.</text>
</comment>
<dbReference type="PROSITE" id="PS00198">
    <property type="entry name" value="4FE4S_FER_1"/>
    <property type="match status" value="1"/>
</dbReference>
<evidence type="ECO:0000259" key="1">
    <source>
        <dbReference type="PROSITE" id="PS51379"/>
    </source>
</evidence>
<dbReference type="InterPro" id="IPR017900">
    <property type="entry name" value="4Fe4S_Fe_S_CS"/>
</dbReference>
<name>A0A3M9L7F9_9EURY</name>
<accession>A0A3M9L7F9</accession>
<dbReference type="Proteomes" id="UP000273978">
    <property type="component" value="Unassembled WGS sequence"/>
</dbReference>
<proteinExistence type="predicted"/>
<feature type="domain" description="4Fe-4S ferredoxin-type" evidence="1">
    <location>
        <begin position="11"/>
        <end position="41"/>
    </location>
</feature>